<dbReference type="InterPro" id="IPR036922">
    <property type="entry name" value="Rieske_2Fe-2S_sf"/>
</dbReference>
<keyword evidence="3" id="KW-0408">Iron</keyword>
<accession>A0A7X0HUZ2</accession>
<organism evidence="7 8">
    <name type="scientific">Bacillus benzoevorans</name>
    <dbReference type="NCBI Taxonomy" id="1456"/>
    <lineage>
        <taxon>Bacteria</taxon>
        <taxon>Bacillati</taxon>
        <taxon>Bacillota</taxon>
        <taxon>Bacilli</taxon>
        <taxon>Bacillales</taxon>
        <taxon>Bacillaceae</taxon>
        <taxon>Bacillus</taxon>
    </lineage>
</organism>
<name>A0A7X0HUZ2_9BACI</name>
<dbReference type="GO" id="GO:0051537">
    <property type="term" value="F:2 iron, 2 sulfur cluster binding"/>
    <property type="evidence" value="ECO:0007669"/>
    <property type="project" value="UniProtKB-KW"/>
</dbReference>
<evidence type="ECO:0000256" key="2">
    <source>
        <dbReference type="ARBA" id="ARBA00022723"/>
    </source>
</evidence>
<feature type="domain" description="Rieske" evidence="6">
    <location>
        <begin position="429"/>
        <end position="509"/>
    </location>
</feature>
<dbReference type="FunFam" id="2.102.10.10:FF:000014">
    <property type="entry name" value="Oxidoreductase, FAD dependent"/>
    <property type="match status" value="1"/>
</dbReference>
<dbReference type="SUPFAM" id="SSF50022">
    <property type="entry name" value="ISP domain"/>
    <property type="match status" value="1"/>
</dbReference>
<keyword evidence="1" id="KW-0001">2Fe-2S</keyword>
<dbReference type="Gene3D" id="3.50.50.60">
    <property type="entry name" value="FAD/NAD(P)-binding domain"/>
    <property type="match status" value="1"/>
</dbReference>
<dbReference type="InterPro" id="IPR005805">
    <property type="entry name" value="Rieske_Fe-S_prot_C"/>
</dbReference>
<dbReference type="PROSITE" id="PS51296">
    <property type="entry name" value="RIESKE"/>
    <property type="match status" value="1"/>
</dbReference>
<dbReference type="InterPro" id="IPR036188">
    <property type="entry name" value="FAD/NAD-bd_sf"/>
</dbReference>
<keyword evidence="8" id="KW-1185">Reference proteome</keyword>
<dbReference type="PANTHER" id="PTHR13847:SF274">
    <property type="entry name" value="RIESKE 2FE-2S IRON-SULFUR PROTEIN YHFW-RELATED"/>
    <property type="match status" value="1"/>
</dbReference>
<dbReference type="SUPFAM" id="SSF51905">
    <property type="entry name" value="FAD/NAD(P)-binding domain"/>
    <property type="match status" value="1"/>
</dbReference>
<dbReference type="AlphaFoldDB" id="A0A7X0HUZ2"/>
<dbReference type="Gene3D" id="2.102.10.10">
    <property type="entry name" value="Rieske [2Fe-2S] iron-sulphur domain"/>
    <property type="match status" value="1"/>
</dbReference>
<dbReference type="InterPro" id="IPR017941">
    <property type="entry name" value="Rieske_2Fe-2S"/>
</dbReference>
<dbReference type="Proteomes" id="UP000531594">
    <property type="component" value="Unassembled WGS sequence"/>
</dbReference>
<dbReference type="InterPro" id="IPR006076">
    <property type="entry name" value="FAD-dep_OxRdtase"/>
</dbReference>
<dbReference type="GO" id="GO:0016705">
    <property type="term" value="F:oxidoreductase activity, acting on paired donors, with incorporation or reduction of molecular oxygen"/>
    <property type="evidence" value="ECO:0007669"/>
    <property type="project" value="UniProtKB-ARBA"/>
</dbReference>
<reference evidence="7 8" key="1">
    <citation type="submission" date="2020-08" db="EMBL/GenBank/DDBJ databases">
        <title>Genomic Encyclopedia of Type Strains, Phase IV (KMG-IV): sequencing the most valuable type-strain genomes for metagenomic binning, comparative biology and taxonomic classification.</title>
        <authorList>
            <person name="Goeker M."/>
        </authorList>
    </citation>
    <scope>NUCLEOTIDE SEQUENCE [LARGE SCALE GENOMIC DNA]</scope>
    <source>
        <strain evidence="7 8">DSM 5391</strain>
    </source>
</reference>
<proteinExistence type="predicted"/>
<evidence type="ECO:0000259" key="6">
    <source>
        <dbReference type="PROSITE" id="PS51296"/>
    </source>
</evidence>
<evidence type="ECO:0000313" key="7">
    <source>
        <dbReference type="EMBL" id="MBB6447323.1"/>
    </source>
</evidence>
<sequence length="509" mass="57069">MAASANQMPQFPEPYWREITFPSFEKLTQNLAVDVAIVGGGITGITAGFLLKQEGLHVAILEAGNILNGTTGHTTAKITAQHNLIYDELIHHFGEEQARLYYQSADDSLQFIIKMIQEKGIDCDFSKEDAYLYAITDEYADKIEKENEAYQRLHINGNHVSSIPFDIPITGALVMKEQAQFHPLKYLKTLAKDFIAAGGLIFENTTAIDIEEGDTPTVMTRDGHRVSCKYLIMASHFPFFDKKGMYFTRMYAERSYAIGIKAKKDYPGGMYLSVDEPSRSLRYTPVNGEPLMIVGGESHKTGQGPDTLLHYLALESFADVHFGIEEYKYRWSTQDLITIDKLPYIGEITADNPRILTATGFRKWGMTNGTTAARLLSDMILEKENPYQKLFSPTRHFKADPSIKKLITINADVAGHLLKGKLEYVGKDPNDLHHDEGAVVMVNGKRAGAYKDTEGILHIVDTTCTHLGCECEWNHGERTWDCPCHGSRYSIDGEVLDGPTHKPLKKIDF</sequence>
<dbReference type="Pfam" id="PF01266">
    <property type="entry name" value="DAO"/>
    <property type="match status" value="1"/>
</dbReference>
<dbReference type="Gene3D" id="3.30.9.10">
    <property type="entry name" value="D-Amino Acid Oxidase, subunit A, domain 2"/>
    <property type="match status" value="1"/>
</dbReference>
<dbReference type="GO" id="GO:0004497">
    <property type="term" value="F:monooxygenase activity"/>
    <property type="evidence" value="ECO:0007669"/>
    <property type="project" value="UniProtKB-ARBA"/>
</dbReference>
<evidence type="ECO:0000256" key="4">
    <source>
        <dbReference type="ARBA" id="ARBA00023014"/>
    </source>
</evidence>
<keyword evidence="2" id="KW-0479">Metal-binding</keyword>
<evidence type="ECO:0000256" key="3">
    <source>
        <dbReference type="ARBA" id="ARBA00023004"/>
    </source>
</evidence>
<evidence type="ECO:0000256" key="1">
    <source>
        <dbReference type="ARBA" id="ARBA00022714"/>
    </source>
</evidence>
<dbReference type="Pfam" id="PF00355">
    <property type="entry name" value="Rieske"/>
    <property type="match status" value="1"/>
</dbReference>
<keyword evidence="5" id="KW-1015">Disulfide bond</keyword>
<dbReference type="PANTHER" id="PTHR13847">
    <property type="entry name" value="SARCOSINE DEHYDROGENASE-RELATED"/>
    <property type="match status" value="1"/>
</dbReference>
<dbReference type="PRINTS" id="PR00162">
    <property type="entry name" value="RIESKE"/>
</dbReference>
<dbReference type="InterPro" id="IPR038010">
    <property type="entry name" value="YhfW_C"/>
</dbReference>
<evidence type="ECO:0000256" key="5">
    <source>
        <dbReference type="ARBA" id="ARBA00023157"/>
    </source>
</evidence>
<dbReference type="RefSeq" id="WP_184529163.1">
    <property type="nucleotide sequence ID" value="NZ_JACHGK010000020.1"/>
</dbReference>
<dbReference type="CDD" id="cd03477">
    <property type="entry name" value="Rieske_YhfW_C"/>
    <property type="match status" value="1"/>
</dbReference>
<protein>
    <submittedName>
        <fullName evidence="7">Glycine/D-amino acid oxidase-like deaminating enzyme/nitrite reductase/ring-hydroxylating ferredoxin subunit</fullName>
    </submittedName>
</protein>
<evidence type="ECO:0000313" key="8">
    <source>
        <dbReference type="Proteomes" id="UP000531594"/>
    </source>
</evidence>
<dbReference type="GO" id="GO:0005737">
    <property type="term" value="C:cytoplasm"/>
    <property type="evidence" value="ECO:0007669"/>
    <property type="project" value="TreeGrafter"/>
</dbReference>
<gene>
    <name evidence="7" type="ORF">HNR53_004003</name>
</gene>
<dbReference type="GO" id="GO:0046872">
    <property type="term" value="F:metal ion binding"/>
    <property type="evidence" value="ECO:0007669"/>
    <property type="project" value="UniProtKB-KW"/>
</dbReference>
<keyword evidence="4" id="KW-0411">Iron-sulfur</keyword>
<comment type="caution">
    <text evidence="7">The sequence shown here is derived from an EMBL/GenBank/DDBJ whole genome shotgun (WGS) entry which is preliminary data.</text>
</comment>
<dbReference type="GO" id="GO:0016020">
    <property type="term" value="C:membrane"/>
    <property type="evidence" value="ECO:0007669"/>
    <property type="project" value="InterPro"/>
</dbReference>
<dbReference type="EMBL" id="JACHGK010000020">
    <property type="protein sequence ID" value="MBB6447323.1"/>
    <property type="molecule type" value="Genomic_DNA"/>
</dbReference>